<dbReference type="PANTHER" id="PTHR24253:SF144">
    <property type="entry name" value="CHYMOTRYPSIN-LIKE PROTEASE CTRL-1-RELATED"/>
    <property type="match status" value="1"/>
</dbReference>
<accession>A0AA40I7V5</accession>
<dbReference type="GO" id="GO:0006508">
    <property type="term" value="P:proteolysis"/>
    <property type="evidence" value="ECO:0007669"/>
    <property type="project" value="UniProtKB-KW"/>
</dbReference>
<evidence type="ECO:0000313" key="10">
    <source>
        <dbReference type="EMBL" id="KAK1344664.1"/>
    </source>
</evidence>
<dbReference type="InterPro" id="IPR018114">
    <property type="entry name" value="TRYPSIN_HIS"/>
</dbReference>
<dbReference type="SUPFAM" id="SSF50494">
    <property type="entry name" value="Trypsin-like serine proteases"/>
    <property type="match status" value="2"/>
</dbReference>
<dbReference type="AlphaFoldDB" id="A0AA40I7V5"/>
<evidence type="ECO:0000256" key="5">
    <source>
        <dbReference type="ARBA" id="ARBA00023145"/>
    </source>
</evidence>
<dbReference type="SMART" id="SM00020">
    <property type="entry name" value="Tryp_SPc"/>
    <property type="match status" value="2"/>
</dbReference>
<keyword evidence="5" id="KW-0865">Zymogen</keyword>
<keyword evidence="11" id="KW-1185">Reference proteome</keyword>
<evidence type="ECO:0000313" key="11">
    <source>
        <dbReference type="Proteomes" id="UP001177744"/>
    </source>
</evidence>
<dbReference type="GO" id="GO:0004252">
    <property type="term" value="F:serine-type endopeptidase activity"/>
    <property type="evidence" value="ECO:0007669"/>
    <property type="project" value="InterPro"/>
</dbReference>
<evidence type="ECO:0000256" key="8">
    <source>
        <dbReference type="RuleBase" id="RU363034"/>
    </source>
</evidence>
<dbReference type="CDD" id="cd00190">
    <property type="entry name" value="Tryp_SPc"/>
    <property type="match status" value="2"/>
</dbReference>
<keyword evidence="1 8" id="KW-0645">Protease</keyword>
<evidence type="ECO:0000256" key="6">
    <source>
        <dbReference type="ARBA" id="ARBA00023157"/>
    </source>
</evidence>
<dbReference type="PROSITE" id="PS00135">
    <property type="entry name" value="TRYPSIN_SER"/>
    <property type="match status" value="1"/>
</dbReference>
<keyword evidence="3 8" id="KW-0378">Hydrolase</keyword>
<evidence type="ECO:0000256" key="2">
    <source>
        <dbReference type="ARBA" id="ARBA00022729"/>
    </source>
</evidence>
<keyword evidence="7" id="KW-0325">Glycoprotein</keyword>
<evidence type="ECO:0000259" key="9">
    <source>
        <dbReference type="PROSITE" id="PS50240"/>
    </source>
</evidence>
<dbReference type="FunFam" id="2.40.10.10:FF:000016">
    <property type="entry name" value="Tryptase beta-2"/>
    <property type="match status" value="1"/>
</dbReference>
<keyword evidence="2" id="KW-0732">Signal</keyword>
<dbReference type="InterPro" id="IPR033116">
    <property type="entry name" value="TRYPSIN_SER"/>
</dbReference>
<dbReference type="InterPro" id="IPR043504">
    <property type="entry name" value="Peptidase_S1_PA_chymotrypsin"/>
</dbReference>
<gene>
    <name evidence="10" type="ORF">QTO34_013362</name>
</gene>
<sequence>MGPWSWTLLPGRPWEASADNGAQSRDFGGMLSSVAGLEKDANKLTAMDWSLKATTEQKGPGGSPPRPPHWLSPFPSPLPLQMLWLLVLTLPCLGGSVPVTSDPGPETELVGIVGGHDASNGAWPWQVGLWVFDPTKNQWGLICGGSLIHPQWVLTAAHCIPGRNPVPQHFKVQLGRVRPSLNGSVRVARIIRHPEYRLKEGARQPRDYQPTGLEVTRRVGVLGDSQGQRVVLEPAACDWTPPQARRLTGLLLTEPLRPRHLQEVEVPIVADEICRQRYGKVITDDMLCAGSRGRDACTGDSGGPLVCKWRNIWFQMLWLLLLSLPGLGASVPLFPGPCSGRQPSGSVGAHNAPAGRWPWLVSVRRYNKELELWQHLCGGSLIHHQWVLTAAHCTQREDVEAYGLRVQVGRLRLYDRDTLTNVTEIVRHPKFNQSLSAEGGADVALLKLEAPVALSEHLSLVPLPPAWLKVPERKMCWVSGWGDSSLGAPLPPPYQLQEVMVPIVGNRVCNQRYQNFSNNTGQIIKEDMLCAGSEGQDSCQGDSGGPLVCSWKCTWVQVGIVSWGYICGHRDFPGVYARVMSYISWIRKYVPPPPGS</sequence>
<dbReference type="Proteomes" id="UP001177744">
    <property type="component" value="Unassembled WGS sequence"/>
</dbReference>
<protein>
    <recommendedName>
        <fullName evidence="9">Peptidase S1 domain-containing protein</fullName>
    </recommendedName>
</protein>
<evidence type="ECO:0000256" key="7">
    <source>
        <dbReference type="ARBA" id="ARBA00023180"/>
    </source>
</evidence>
<dbReference type="PROSITE" id="PS50240">
    <property type="entry name" value="TRYPSIN_DOM"/>
    <property type="match status" value="2"/>
</dbReference>
<dbReference type="Pfam" id="PF00089">
    <property type="entry name" value="Trypsin"/>
    <property type="match status" value="2"/>
</dbReference>
<feature type="domain" description="Peptidase S1" evidence="9">
    <location>
        <begin position="112"/>
        <end position="339"/>
    </location>
</feature>
<comment type="caution">
    <text evidence="10">The sequence shown here is derived from an EMBL/GenBank/DDBJ whole genome shotgun (WGS) entry which is preliminary data.</text>
</comment>
<feature type="domain" description="Peptidase S1" evidence="9">
    <location>
        <begin position="346"/>
        <end position="591"/>
    </location>
</feature>
<evidence type="ECO:0000256" key="4">
    <source>
        <dbReference type="ARBA" id="ARBA00022825"/>
    </source>
</evidence>
<dbReference type="FunFam" id="2.40.10.10:FF:000004">
    <property type="entry name" value="Tryptase gamma 1"/>
    <property type="match status" value="1"/>
</dbReference>
<evidence type="ECO:0000256" key="3">
    <source>
        <dbReference type="ARBA" id="ARBA00022801"/>
    </source>
</evidence>
<evidence type="ECO:0000256" key="1">
    <source>
        <dbReference type="ARBA" id="ARBA00022670"/>
    </source>
</evidence>
<dbReference type="PRINTS" id="PR00722">
    <property type="entry name" value="CHYMOTRYPSIN"/>
</dbReference>
<name>A0AA40I7V5_CNENI</name>
<dbReference type="PROSITE" id="PS00134">
    <property type="entry name" value="TRYPSIN_HIS"/>
    <property type="match status" value="1"/>
</dbReference>
<dbReference type="Gene3D" id="2.40.10.10">
    <property type="entry name" value="Trypsin-like serine proteases"/>
    <property type="match status" value="4"/>
</dbReference>
<dbReference type="InterPro" id="IPR001314">
    <property type="entry name" value="Peptidase_S1A"/>
</dbReference>
<dbReference type="InterPro" id="IPR009003">
    <property type="entry name" value="Peptidase_S1_PA"/>
</dbReference>
<dbReference type="PANTHER" id="PTHR24253">
    <property type="entry name" value="TRANSMEMBRANE PROTEASE SERINE"/>
    <property type="match status" value="1"/>
</dbReference>
<dbReference type="EMBL" id="JAULJE010000003">
    <property type="protein sequence ID" value="KAK1344664.1"/>
    <property type="molecule type" value="Genomic_DNA"/>
</dbReference>
<organism evidence="10 11">
    <name type="scientific">Cnephaeus nilssonii</name>
    <name type="common">Northern bat</name>
    <name type="synonym">Eptesicus nilssonii</name>
    <dbReference type="NCBI Taxonomy" id="3371016"/>
    <lineage>
        <taxon>Eukaryota</taxon>
        <taxon>Metazoa</taxon>
        <taxon>Chordata</taxon>
        <taxon>Craniata</taxon>
        <taxon>Vertebrata</taxon>
        <taxon>Euteleostomi</taxon>
        <taxon>Mammalia</taxon>
        <taxon>Eutheria</taxon>
        <taxon>Laurasiatheria</taxon>
        <taxon>Chiroptera</taxon>
        <taxon>Yangochiroptera</taxon>
        <taxon>Vespertilionidae</taxon>
        <taxon>Cnephaeus</taxon>
    </lineage>
</organism>
<keyword evidence="4 8" id="KW-0720">Serine protease</keyword>
<reference evidence="10" key="1">
    <citation type="submission" date="2023-06" db="EMBL/GenBank/DDBJ databases">
        <title>Reference genome for the Northern bat (Eptesicus nilssonii), a most northern bat species.</title>
        <authorList>
            <person name="Laine V.N."/>
            <person name="Pulliainen A.T."/>
            <person name="Lilley T.M."/>
        </authorList>
    </citation>
    <scope>NUCLEOTIDE SEQUENCE</scope>
    <source>
        <strain evidence="10">BLF_Eptnil</strain>
        <tissue evidence="10">Kidney</tissue>
    </source>
</reference>
<dbReference type="InterPro" id="IPR001254">
    <property type="entry name" value="Trypsin_dom"/>
</dbReference>
<keyword evidence="6" id="KW-1015">Disulfide bond</keyword>
<proteinExistence type="predicted"/>